<keyword evidence="4 6" id="KW-0472">Membrane</keyword>
<name>A0ABR0J2P0_9EURO</name>
<dbReference type="Pfam" id="PF07690">
    <property type="entry name" value="MFS_1"/>
    <property type="match status" value="1"/>
</dbReference>
<feature type="transmembrane region" description="Helical" evidence="6">
    <location>
        <begin position="162"/>
        <end position="180"/>
    </location>
</feature>
<dbReference type="InterPro" id="IPR011701">
    <property type="entry name" value="MFS"/>
</dbReference>
<dbReference type="InterPro" id="IPR036259">
    <property type="entry name" value="MFS_trans_sf"/>
</dbReference>
<feature type="transmembrane region" description="Helical" evidence="6">
    <location>
        <begin position="261"/>
        <end position="278"/>
    </location>
</feature>
<feature type="transmembrane region" description="Helical" evidence="6">
    <location>
        <begin position="225"/>
        <end position="249"/>
    </location>
</feature>
<reference evidence="8 9" key="1">
    <citation type="submission" date="2023-08" db="EMBL/GenBank/DDBJ databases">
        <title>Black Yeasts Isolated from many extreme environments.</title>
        <authorList>
            <person name="Coleine C."/>
            <person name="Stajich J.E."/>
            <person name="Selbmann L."/>
        </authorList>
    </citation>
    <scope>NUCLEOTIDE SEQUENCE [LARGE SCALE GENOMIC DNA]</scope>
    <source>
        <strain evidence="8 9">CCFEE 6328</strain>
    </source>
</reference>
<dbReference type="PANTHER" id="PTHR23501:SF94">
    <property type="entry name" value="MAJOR FACILITATOR SUPERFAMILY (MFS) PROFILE DOMAIN-CONTAINING PROTEIN"/>
    <property type="match status" value="1"/>
</dbReference>
<sequence length="554" mass="60205">MTPQEVATMEKSQEPAAVRVPESDNEAEWKPSLHELLILACLAVISLMVSLDATILVTSLSAMITALGGTTTQAFWVGTSYLLSSAVTMPYTAALSEIFGRPVCLLAALSSFALGSIVCCVAKSLLTLLVGRCFQGVGGGGIIILALVICTDIVPLRYRAKYYGIIQAAWAIGTCLGPVLGGAFVEHSTWRWIFYLMFPFCFVGFVSVPWLLTLKPRTSSLKEKLVRIDFTGGVLFIGSSTAFLVALSWGGSQEPWNSFRTLVPLILGSVGLGTSMVWEGFYAKEPFLRKSLFHCRSSYAAFAGAFAQGLLLYGQLCYIPFYFLSVRGFSPIRTGIALFPLTFAFIPSSLVVGSMITRLNRFRWALWIGWLIATTGIGLTLVWDLDTPTAVWVVIGIIVGVGHGFVLNAQNFATQAICLPGDEAAAAAMYAFLRSFGMAIGVGIGSTVFQNVMLIKLNQLSLPTDIADMSESYVAVLRTMAPSEFKTNILHAYSYGFRGVYGFFTGIAGVATLLSMLIGHFDLNKELETEHRLEGNDFLRRLQGTKKPQQDVQD</sequence>
<feature type="transmembrane region" description="Helical" evidence="6">
    <location>
        <begin position="136"/>
        <end position="155"/>
    </location>
</feature>
<proteinExistence type="predicted"/>
<feature type="transmembrane region" description="Helical" evidence="6">
    <location>
        <begin position="500"/>
        <end position="523"/>
    </location>
</feature>
<dbReference type="Gene3D" id="1.20.1720.10">
    <property type="entry name" value="Multidrug resistance protein D"/>
    <property type="match status" value="1"/>
</dbReference>
<evidence type="ECO:0000313" key="8">
    <source>
        <dbReference type="EMBL" id="KAK5054990.1"/>
    </source>
</evidence>
<dbReference type="PANTHER" id="PTHR23501">
    <property type="entry name" value="MAJOR FACILITATOR SUPERFAMILY"/>
    <property type="match status" value="1"/>
</dbReference>
<feature type="transmembrane region" description="Helical" evidence="6">
    <location>
        <begin position="103"/>
        <end position="130"/>
    </location>
</feature>
<feature type="transmembrane region" description="Helical" evidence="6">
    <location>
        <begin position="336"/>
        <end position="357"/>
    </location>
</feature>
<feature type="transmembrane region" description="Helical" evidence="6">
    <location>
        <begin position="36"/>
        <end position="67"/>
    </location>
</feature>
<feature type="transmembrane region" description="Helical" evidence="6">
    <location>
        <begin position="389"/>
        <end position="407"/>
    </location>
</feature>
<dbReference type="SUPFAM" id="SSF103473">
    <property type="entry name" value="MFS general substrate transporter"/>
    <property type="match status" value="1"/>
</dbReference>
<dbReference type="Gene3D" id="1.20.1250.20">
    <property type="entry name" value="MFS general substrate transporter like domains"/>
    <property type="match status" value="1"/>
</dbReference>
<accession>A0ABR0J2P0</accession>
<protein>
    <recommendedName>
        <fullName evidence="7">Major facilitator superfamily (MFS) profile domain-containing protein</fullName>
    </recommendedName>
</protein>
<evidence type="ECO:0000256" key="2">
    <source>
        <dbReference type="ARBA" id="ARBA00022692"/>
    </source>
</evidence>
<dbReference type="InterPro" id="IPR020846">
    <property type="entry name" value="MFS_dom"/>
</dbReference>
<evidence type="ECO:0000256" key="5">
    <source>
        <dbReference type="SAM" id="MobiDB-lite"/>
    </source>
</evidence>
<feature type="transmembrane region" description="Helical" evidence="6">
    <location>
        <begin position="192"/>
        <end position="213"/>
    </location>
</feature>
<comment type="subcellular location">
    <subcellularLocation>
        <location evidence="1">Membrane</location>
        <topology evidence="1">Multi-pass membrane protein</topology>
    </subcellularLocation>
</comment>
<organism evidence="8 9">
    <name type="scientific">Exophiala sideris</name>
    <dbReference type="NCBI Taxonomy" id="1016849"/>
    <lineage>
        <taxon>Eukaryota</taxon>
        <taxon>Fungi</taxon>
        <taxon>Dikarya</taxon>
        <taxon>Ascomycota</taxon>
        <taxon>Pezizomycotina</taxon>
        <taxon>Eurotiomycetes</taxon>
        <taxon>Chaetothyriomycetidae</taxon>
        <taxon>Chaetothyriales</taxon>
        <taxon>Herpotrichiellaceae</taxon>
        <taxon>Exophiala</taxon>
    </lineage>
</organism>
<evidence type="ECO:0000259" key="7">
    <source>
        <dbReference type="PROSITE" id="PS50850"/>
    </source>
</evidence>
<gene>
    <name evidence="8" type="ORF">LTR69_008558</name>
</gene>
<keyword evidence="9" id="KW-1185">Reference proteome</keyword>
<keyword evidence="3 6" id="KW-1133">Transmembrane helix</keyword>
<feature type="region of interest" description="Disordered" evidence="5">
    <location>
        <begin position="1"/>
        <end position="23"/>
    </location>
</feature>
<evidence type="ECO:0000256" key="6">
    <source>
        <dbReference type="SAM" id="Phobius"/>
    </source>
</evidence>
<evidence type="ECO:0000256" key="4">
    <source>
        <dbReference type="ARBA" id="ARBA00023136"/>
    </source>
</evidence>
<feature type="transmembrane region" description="Helical" evidence="6">
    <location>
        <begin position="299"/>
        <end position="324"/>
    </location>
</feature>
<dbReference type="Proteomes" id="UP001345691">
    <property type="component" value="Unassembled WGS sequence"/>
</dbReference>
<evidence type="ECO:0000256" key="1">
    <source>
        <dbReference type="ARBA" id="ARBA00004141"/>
    </source>
</evidence>
<feature type="domain" description="Major facilitator superfamily (MFS) profile" evidence="7">
    <location>
        <begin position="38"/>
        <end position="523"/>
    </location>
</feature>
<dbReference type="EMBL" id="JAVRRF010000021">
    <property type="protein sequence ID" value="KAK5054990.1"/>
    <property type="molecule type" value="Genomic_DNA"/>
</dbReference>
<feature type="transmembrane region" description="Helical" evidence="6">
    <location>
        <begin position="73"/>
        <end position="91"/>
    </location>
</feature>
<evidence type="ECO:0000313" key="9">
    <source>
        <dbReference type="Proteomes" id="UP001345691"/>
    </source>
</evidence>
<dbReference type="PROSITE" id="PS50850">
    <property type="entry name" value="MFS"/>
    <property type="match status" value="1"/>
</dbReference>
<feature type="transmembrane region" description="Helical" evidence="6">
    <location>
        <begin position="428"/>
        <end position="449"/>
    </location>
</feature>
<feature type="transmembrane region" description="Helical" evidence="6">
    <location>
        <begin position="364"/>
        <end position="383"/>
    </location>
</feature>
<evidence type="ECO:0000256" key="3">
    <source>
        <dbReference type="ARBA" id="ARBA00022989"/>
    </source>
</evidence>
<keyword evidence="2 6" id="KW-0812">Transmembrane</keyword>
<comment type="caution">
    <text evidence="8">The sequence shown here is derived from an EMBL/GenBank/DDBJ whole genome shotgun (WGS) entry which is preliminary data.</text>
</comment>